<dbReference type="AlphaFoldDB" id="A0A017SSS8"/>
<evidence type="ECO:0000313" key="4">
    <source>
        <dbReference type="EMBL" id="EYE99856.1"/>
    </source>
</evidence>
<dbReference type="InterPro" id="IPR028000">
    <property type="entry name" value="Pma1"/>
</dbReference>
<feature type="compositionally biased region" description="Basic and acidic residues" evidence="1">
    <location>
        <begin position="244"/>
        <end position="258"/>
    </location>
</feature>
<feature type="region of interest" description="Disordered" evidence="1">
    <location>
        <begin position="237"/>
        <end position="258"/>
    </location>
</feature>
<gene>
    <name evidence="4" type="ORF">EURHEDRAFT_382891</name>
</gene>
<evidence type="ECO:0000256" key="3">
    <source>
        <dbReference type="SAM" id="SignalP"/>
    </source>
</evidence>
<keyword evidence="2" id="KW-1133">Transmembrane helix</keyword>
<feature type="chain" id="PRO_5001496582" evidence="3">
    <location>
        <begin position="28"/>
        <end position="307"/>
    </location>
</feature>
<accession>A0A017SSS8</accession>
<dbReference type="Proteomes" id="UP000019804">
    <property type="component" value="Unassembled WGS sequence"/>
</dbReference>
<dbReference type="OrthoDB" id="4084551at2759"/>
<dbReference type="Pfam" id="PF14610">
    <property type="entry name" value="Psg1"/>
    <property type="match status" value="1"/>
</dbReference>
<name>A0A017SSS8_ASPRC</name>
<keyword evidence="2" id="KW-0472">Membrane</keyword>
<protein>
    <submittedName>
        <fullName evidence="4">Uncharacterized protein</fullName>
    </submittedName>
</protein>
<evidence type="ECO:0000256" key="2">
    <source>
        <dbReference type="SAM" id="Phobius"/>
    </source>
</evidence>
<evidence type="ECO:0000313" key="5">
    <source>
        <dbReference type="Proteomes" id="UP000019804"/>
    </source>
</evidence>
<reference evidence="5" key="1">
    <citation type="journal article" date="2014" name="Nat. Commun.">
        <title>Genomic adaptations of the halophilic Dead Sea filamentous fungus Eurotium rubrum.</title>
        <authorList>
            <person name="Kis-Papo T."/>
            <person name="Weig A.R."/>
            <person name="Riley R."/>
            <person name="Persoh D."/>
            <person name="Salamov A."/>
            <person name="Sun H."/>
            <person name="Lipzen A."/>
            <person name="Wasser S.P."/>
            <person name="Rambold G."/>
            <person name="Grigoriev I.V."/>
            <person name="Nevo E."/>
        </authorList>
    </citation>
    <scope>NUCLEOTIDE SEQUENCE [LARGE SCALE GENOMIC DNA]</scope>
    <source>
        <strain evidence="5">CBS 135680</strain>
    </source>
</reference>
<proteinExistence type="predicted"/>
<dbReference type="EMBL" id="KK088411">
    <property type="protein sequence ID" value="EYE99856.1"/>
    <property type="molecule type" value="Genomic_DNA"/>
</dbReference>
<dbReference type="HOGENOM" id="CLU_038276_1_1_1"/>
<organism evidence="4 5">
    <name type="scientific">Aspergillus ruber (strain CBS 135680)</name>
    <dbReference type="NCBI Taxonomy" id="1388766"/>
    <lineage>
        <taxon>Eukaryota</taxon>
        <taxon>Fungi</taxon>
        <taxon>Dikarya</taxon>
        <taxon>Ascomycota</taxon>
        <taxon>Pezizomycotina</taxon>
        <taxon>Eurotiomycetes</taxon>
        <taxon>Eurotiomycetidae</taxon>
        <taxon>Eurotiales</taxon>
        <taxon>Aspergillaceae</taxon>
        <taxon>Aspergillus</taxon>
        <taxon>Aspergillus subgen. Aspergillus</taxon>
    </lineage>
</organism>
<feature type="signal peptide" evidence="3">
    <location>
        <begin position="1"/>
        <end position="27"/>
    </location>
</feature>
<sequence length="307" mass="34301">MLLTRFLLARWLPVALIVITMIETSFGAALKKNFVDETRGEIKSTNKMATNDTAARNVTSAGDFPVCTYHNGTLSPFCLPHNGADVIVDATYYVTWNADFYPLNATITIELRYPNSTEGDSAFTSERTDNSYGYIPLRMRKEWLQGKPHNELTLYIIELDSTSDRRARARQGPTVVLHPKPKEHYKPPPPLPFNRLALIIGLPVSVGVVVLIVAGLFFGMRRSRQIGVAHAKRSRGKGYGIGKSRNERLGRSKSSMDNDADAALKKYSDADEDMSEIADSDLYHDLYRSGNYGFDSRVAKLKSWSNS</sequence>
<keyword evidence="2" id="KW-0812">Transmembrane</keyword>
<feature type="transmembrane region" description="Helical" evidence="2">
    <location>
        <begin position="196"/>
        <end position="218"/>
    </location>
</feature>
<keyword evidence="3" id="KW-0732">Signal</keyword>
<keyword evidence="5" id="KW-1185">Reference proteome</keyword>
<dbReference type="GeneID" id="63694677"/>
<evidence type="ECO:0000256" key="1">
    <source>
        <dbReference type="SAM" id="MobiDB-lite"/>
    </source>
</evidence>
<dbReference type="RefSeq" id="XP_040643544.1">
    <property type="nucleotide sequence ID" value="XM_040779553.1"/>
</dbReference>